<geneLocation type="plasmid" evidence="1 2">
    <name>unnamed5</name>
</geneLocation>
<dbReference type="InterPro" id="IPR024079">
    <property type="entry name" value="MetalloPept_cat_dom_sf"/>
</dbReference>
<accession>A0A975DLH5</accession>
<dbReference type="SUPFAM" id="SSF55486">
    <property type="entry name" value="Metalloproteases ('zincins'), catalytic domain"/>
    <property type="match status" value="1"/>
</dbReference>
<evidence type="ECO:0000313" key="2">
    <source>
        <dbReference type="Proteomes" id="UP000664904"/>
    </source>
</evidence>
<dbReference type="GO" id="GO:0008237">
    <property type="term" value="F:metallopeptidase activity"/>
    <property type="evidence" value="ECO:0007669"/>
    <property type="project" value="InterPro"/>
</dbReference>
<protein>
    <recommendedName>
        <fullName evidence="3">Peptidase M10 metallopeptidase domain-containing protein</fullName>
    </recommendedName>
</protein>
<dbReference type="Proteomes" id="UP000664904">
    <property type="component" value="Plasmid unnamed5"/>
</dbReference>
<dbReference type="Gene3D" id="2.60.120.380">
    <property type="match status" value="1"/>
</dbReference>
<dbReference type="AlphaFoldDB" id="A0A975DLH5"/>
<keyword evidence="1" id="KW-0614">Plasmid</keyword>
<sequence>MRTVNRIGNIVSLLATFYLTSSQAIDDVEKVYVFDAEQSTMATQLELADTCKQEGPFSGQNLANGDSICMANSSVRYYSIANSDKYPSLAISTAHGTGDLSLYAQNGHWPSTTGADPSSTRVGNQECIVLTNPSTYWSYIAVTGNSTNASLVVDLGATSCRSSTTTPPPPPSKGNDGYKYNYAKIKVFRFEFSDTRLTWPDMTQALEDVVNYYDEQSYGKFSVSYDISAPIIRINQPKSTFDNDFHGWTKVWKSKVSELGTNPDNPGAGTVVMMVAPQVGNFNSSAAPPSISLYHHTAGVVAHELGHALGLRHAKALEAGPDKVIGVGDYDKESLNYGNVYSMMGMGNSFVGSL</sequence>
<dbReference type="KEGG" id="pxi:J5O05_21130"/>
<proteinExistence type="predicted"/>
<evidence type="ECO:0000313" key="1">
    <source>
        <dbReference type="EMBL" id="QTH73280.1"/>
    </source>
</evidence>
<evidence type="ECO:0008006" key="3">
    <source>
        <dbReference type="Google" id="ProtNLM"/>
    </source>
</evidence>
<dbReference type="Gene3D" id="3.40.390.10">
    <property type="entry name" value="Collagenase (Catalytic Domain)"/>
    <property type="match status" value="1"/>
</dbReference>
<dbReference type="EMBL" id="CP072135">
    <property type="protein sequence ID" value="QTH73280.1"/>
    <property type="molecule type" value="Genomic_DNA"/>
</dbReference>
<keyword evidence="2" id="KW-1185">Reference proteome</keyword>
<gene>
    <name evidence="1" type="ORF">J5O05_21130</name>
</gene>
<dbReference type="RefSeq" id="WP_208844899.1">
    <property type="nucleotide sequence ID" value="NZ_CP072135.1"/>
</dbReference>
<reference evidence="1" key="1">
    <citation type="submission" date="2021-03" db="EMBL/GenBank/DDBJ databases">
        <title>Complete Genome of Pseudoalteromonas xiamenensis STKMTI.2, a new potential marine bacterium producing anti-Vibrio compounds.</title>
        <authorList>
            <person name="Handayani D.P."/>
            <person name="Isnansetyo A."/>
            <person name="Istiqomah I."/>
            <person name="Jumina J."/>
        </authorList>
    </citation>
    <scope>NUCLEOTIDE SEQUENCE</scope>
    <source>
        <strain evidence="1">STKMTI.2</strain>
        <plasmid evidence="1">unnamed5</plasmid>
    </source>
</reference>
<organism evidence="1 2">
    <name type="scientific">Pseudoalteromonas xiamenensis</name>
    <dbReference type="NCBI Taxonomy" id="882626"/>
    <lineage>
        <taxon>Bacteria</taxon>
        <taxon>Pseudomonadati</taxon>
        <taxon>Pseudomonadota</taxon>
        <taxon>Gammaproteobacteria</taxon>
        <taxon>Alteromonadales</taxon>
        <taxon>Pseudoalteromonadaceae</taxon>
        <taxon>Pseudoalteromonas</taxon>
    </lineage>
</organism>
<name>A0A975DLH5_9GAMM</name>